<dbReference type="GO" id="GO:0008686">
    <property type="term" value="F:3,4-dihydroxy-2-butanone-4-phosphate synthase activity"/>
    <property type="evidence" value="ECO:0007669"/>
    <property type="project" value="InterPro"/>
</dbReference>
<dbReference type="InterPro" id="IPR000422">
    <property type="entry name" value="DHBP_synthase_RibB"/>
</dbReference>
<accession>A0A7S3AD97</accession>
<name>A0A7S3AD97_9RHOD</name>
<proteinExistence type="predicted"/>
<dbReference type="AlphaFoldDB" id="A0A7S3AD97"/>
<evidence type="ECO:0000313" key="1">
    <source>
        <dbReference type="EMBL" id="CAE0066959.1"/>
    </source>
</evidence>
<dbReference type="InterPro" id="IPR017945">
    <property type="entry name" value="DHBP_synth_RibB-like_a/b_dom"/>
</dbReference>
<organism evidence="1">
    <name type="scientific">Rhodosorus marinus</name>
    <dbReference type="NCBI Taxonomy" id="101924"/>
    <lineage>
        <taxon>Eukaryota</taxon>
        <taxon>Rhodophyta</taxon>
        <taxon>Stylonematophyceae</taxon>
        <taxon>Stylonematales</taxon>
        <taxon>Stylonemataceae</taxon>
        <taxon>Rhodosorus</taxon>
    </lineage>
</organism>
<gene>
    <name evidence="1" type="ORF">RMAR00112_LOCUS35035</name>
</gene>
<sequence>MVLGFLVSGVAGGGCRGRVSEVEGRRLRYGTVMRGVVQRGYIREVGPEETGRAEEKEEDDDWCFGEESVEKAIEAIRAGRCVVVTDDKDRENEGGVFLVGIRVWFWSLALAGRKDGVRVFGFGSCWRGM</sequence>
<dbReference type="GO" id="GO:0009231">
    <property type="term" value="P:riboflavin biosynthetic process"/>
    <property type="evidence" value="ECO:0007669"/>
    <property type="project" value="UniProtKB-UniPathway"/>
</dbReference>
<reference evidence="1" key="1">
    <citation type="submission" date="2021-01" db="EMBL/GenBank/DDBJ databases">
        <authorList>
            <person name="Corre E."/>
            <person name="Pelletier E."/>
            <person name="Niang G."/>
            <person name="Scheremetjew M."/>
            <person name="Finn R."/>
            <person name="Kale V."/>
            <person name="Holt S."/>
            <person name="Cochrane G."/>
            <person name="Meng A."/>
            <person name="Brown T."/>
            <person name="Cohen L."/>
        </authorList>
    </citation>
    <scope>NUCLEOTIDE SEQUENCE</scope>
    <source>
        <strain evidence="1">CCMP 769</strain>
    </source>
</reference>
<dbReference type="SUPFAM" id="SSF55821">
    <property type="entry name" value="YrdC/RibB"/>
    <property type="match status" value="1"/>
</dbReference>
<dbReference type="EMBL" id="HBHW01045055">
    <property type="protein sequence ID" value="CAE0066959.1"/>
    <property type="molecule type" value="Transcribed_RNA"/>
</dbReference>
<dbReference type="Gene3D" id="3.90.870.10">
    <property type="entry name" value="DHBP synthase"/>
    <property type="match status" value="1"/>
</dbReference>
<protein>
    <submittedName>
        <fullName evidence="1">Uncharacterized protein</fullName>
    </submittedName>
</protein>
<dbReference type="Pfam" id="PF00926">
    <property type="entry name" value="DHBP_synthase"/>
    <property type="match status" value="1"/>
</dbReference>
<dbReference type="UniPathway" id="UPA00275"/>